<dbReference type="STRING" id="35722.A0A0B7MXG1"/>
<feature type="signal peptide" evidence="4">
    <location>
        <begin position="1"/>
        <end position="19"/>
    </location>
</feature>
<evidence type="ECO:0000313" key="7">
    <source>
        <dbReference type="Proteomes" id="UP000054107"/>
    </source>
</evidence>
<keyword evidence="4" id="KW-0732">Signal</keyword>
<name>A0A0B7MXG1_9FUNG</name>
<dbReference type="InterPro" id="IPR013320">
    <property type="entry name" value="ConA-like_dom_sf"/>
</dbReference>
<keyword evidence="1" id="KW-0378">Hydrolase</keyword>
<dbReference type="EMBL" id="LN722203">
    <property type="protein sequence ID" value="CEP09812.1"/>
    <property type="molecule type" value="Genomic_DNA"/>
</dbReference>
<dbReference type="InterPro" id="IPR000757">
    <property type="entry name" value="Beta-glucanase-like"/>
</dbReference>
<gene>
    <name evidence="6" type="primary">PARPA_03366.1 scaffold 7264</name>
</gene>
<evidence type="ECO:0000259" key="5">
    <source>
        <dbReference type="PROSITE" id="PS51762"/>
    </source>
</evidence>
<evidence type="ECO:0000256" key="2">
    <source>
        <dbReference type="ARBA" id="ARBA00023295"/>
    </source>
</evidence>
<proteinExistence type="predicted"/>
<organism evidence="6 7">
    <name type="scientific">Parasitella parasitica</name>
    <dbReference type="NCBI Taxonomy" id="35722"/>
    <lineage>
        <taxon>Eukaryota</taxon>
        <taxon>Fungi</taxon>
        <taxon>Fungi incertae sedis</taxon>
        <taxon>Mucoromycota</taxon>
        <taxon>Mucoromycotina</taxon>
        <taxon>Mucoromycetes</taxon>
        <taxon>Mucorales</taxon>
        <taxon>Mucorineae</taxon>
        <taxon>Mucoraceae</taxon>
        <taxon>Parasitella</taxon>
    </lineage>
</organism>
<dbReference type="OrthoDB" id="25131at2759"/>
<dbReference type="Proteomes" id="UP000054107">
    <property type="component" value="Unassembled WGS sequence"/>
</dbReference>
<dbReference type="PANTHER" id="PTHR38121:SF2">
    <property type="entry name" value="ACYLTRANSFERASE 3 DOMAIN-CONTAINING PROTEIN"/>
    <property type="match status" value="1"/>
</dbReference>
<dbReference type="InterPro" id="IPR008264">
    <property type="entry name" value="Beta_glucanase"/>
</dbReference>
<dbReference type="PRINTS" id="PR00737">
    <property type="entry name" value="GLHYDRLASE16"/>
</dbReference>
<dbReference type="GO" id="GO:0004553">
    <property type="term" value="F:hydrolase activity, hydrolyzing O-glycosyl compounds"/>
    <property type="evidence" value="ECO:0007669"/>
    <property type="project" value="InterPro"/>
</dbReference>
<evidence type="ECO:0000256" key="1">
    <source>
        <dbReference type="ARBA" id="ARBA00022801"/>
    </source>
</evidence>
<dbReference type="SUPFAM" id="SSF49899">
    <property type="entry name" value="Concanavalin A-like lectins/glucanases"/>
    <property type="match status" value="1"/>
</dbReference>
<feature type="active site" description="Nucleophile" evidence="3">
    <location>
        <position position="182"/>
    </location>
</feature>
<accession>A0A0B7MXG1</accession>
<sequence>MFIWPILLVVALICNISHGQKPQNDNTDPTSKQRTINLSEAVVCDCGFEDENHNIWTDVWYADYGLYKSSLQYDPHYLVMDYTVGAKHKDTLARVFSPSNVKLTQEGGITLSVKQNSDGKYTSAAIGTKRYHLVNLHHIRKANPNASLRNDFLYGTYRARMKTSNVSGTVAAFFFYRNDTSEIDMESLSRFHDPYKTYFAIQPQIYDHGAASPLTNEKHDLPFNPTEDYHEYRFDWLPNSVKFYIDGTFVREMTTNVPDSPGRILLNHWTDGNPYFSGGPPSENADLKVSHLNLFFNSSESKSAPSCSKSKTPCQISDIMNRHLLPGTEPWPKTGSSPPGNFYIMFVHKCNPCILQESKYADLETVPLDLTQSRLLL</sequence>
<feature type="domain" description="GH16" evidence="5">
    <location>
        <begin position="21"/>
        <end position="300"/>
    </location>
</feature>
<dbReference type="PANTHER" id="PTHR38121">
    <property type="entry name" value="GH16 DOMAIN-CONTAINING PROTEIN"/>
    <property type="match status" value="1"/>
</dbReference>
<evidence type="ECO:0000256" key="3">
    <source>
        <dbReference type="PIRSR" id="PIRSR608264-1"/>
    </source>
</evidence>
<dbReference type="AlphaFoldDB" id="A0A0B7MXG1"/>
<dbReference type="Pfam" id="PF00722">
    <property type="entry name" value="Glyco_hydro_16"/>
    <property type="match status" value="1"/>
</dbReference>
<dbReference type="PROSITE" id="PS51762">
    <property type="entry name" value="GH16_2"/>
    <property type="match status" value="1"/>
</dbReference>
<dbReference type="GO" id="GO:0005975">
    <property type="term" value="P:carbohydrate metabolic process"/>
    <property type="evidence" value="ECO:0007669"/>
    <property type="project" value="InterPro"/>
</dbReference>
<evidence type="ECO:0000313" key="6">
    <source>
        <dbReference type="EMBL" id="CEP09812.1"/>
    </source>
</evidence>
<dbReference type="CDD" id="cd00413">
    <property type="entry name" value="Glyco_hydrolase_16"/>
    <property type="match status" value="1"/>
</dbReference>
<feature type="active site" description="Proton donor" evidence="3">
    <location>
        <position position="186"/>
    </location>
</feature>
<evidence type="ECO:0000256" key="4">
    <source>
        <dbReference type="SAM" id="SignalP"/>
    </source>
</evidence>
<dbReference type="Gene3D" id="2.60.120.200">
    <property type="match status" value="1"/>
</dbReference>
<keyword evidence="7" id="KW-1185">Reference proteome</keyword>
<protein>
    <recommendedName>
        <fullName evidence="5">GH16 domain-containing protein</fullName>
    </recommendedName>
</protein>
<keyword evidence="2" id="KW-0326">Glycosidase</keyword>
<feature type="chain" id="PRO_5002135035" description="GH16 domain-containing protein" evidence="4">
    <location>
        <begin position="20"/>
        <end position="377"/>
    </location>
</feature>
<reference evidence="6 7" key="1">
    <citation type="submission" date="2014-09" db="EMBL/GenBank/DDBJ databases">
        <authorList>
            <person name="Ellenberger Sabrina"/>
        </authorList>
    </citation>
    <scope>NUCLEOTIDE SEQUENCE [LARGE SCALE GENOMIC DNA]</scope>
    <source>
        <strain evidence="6 7">CBS 412.66</strain>
    </source>
</reference>